<dbReference type="CDD" id="cd00093">
    <property type="entry name" value="HTH_XRE"/>
    <property type="match status" value="1"/>
</dbReference>
<evidence type="ECO:0000313" key="2">
    <source>
        <dbReference type="EMBL" id="UYZ08233.1"/>
    </source>
</evidence>
<protein>
    <submittedName>
        <fullName evidence="2">XRE family transcriptional regulator</fullName>
    </submittedName>
</protein>
<dbReference type="KEGG" id="asal:CFBP5507_04290"/>
<sequence length="197" mass="21547">MATIAENLRRLRKAAGLSQAALAEKAGVSQQLVSQLENNKNFSTTELPGLAFALGVPVHEIDSAYTPDMSGIPTIAVPLVTWVSAGGLMQQDVGIDRLATLHFTDLPPGDWIALRVNGESMNRISPDGSTIIVNRRDKTLVSKKCYVIDDGEGNATFKRYRPDPDRFEPVSTEDFATLFPDNTPTIIGRVYRSIMEL</sequence>
<dbReference type="InterPro" id="IPR001387">
    <property type="entry name" value="Cro/C1-type_HTH"/>
</dbReference>
<organism evidence="2 3">
    <name type="scientific">Agrobacterium salinitolerans</name>
    <dbReference type="NCBI Taxonomy" id="1183413"/>
    <lineage>
        <taxon>Bacteria</taxon>
        <taxon>Pseudomonadati</taxon>
        <taxon>Pseudomonadota</taxon>
        <taxon>Alphaproteobacteria</taxon>
        <taxon>Hyphomicrobiales</taxon>
        <taxon>Rhizobiaceae</taxon>
        <taxon>Rhizobium/Agrobacterium group</taxon>
        <taxon>Agrobacterium</taxon>
    </lineage>
</organism>
<proteinExistence type="predicted"/>
<evidence type="ECO:0000313" key="3">
    <source>
        <dbReference type="Proteomes" id="UP000298735"/>
    </source>
</evidence>
<dbReference type="CDD" id="cd06462">
    <property type="entry name" value="Peptidase_S24_S26"/>
    <property type="match status" value="1"/>
</dbReference>
<dbReference type="GO" id="GO:0003700">
    <property type="term" value="F:DNA-binding transcription factor activity"/>
    <property type="evidence" value="ECO:0007669"/>
    <property type="project" value="TreeGrafter"/>
</dbReference>
<keyword evidence="1" id="KW-0238">DNA-binding</keyword>
<dbReference type="Pfam" id="PF01381">
    <property type="entry name" value="HTH_3"/>
    <property type="match status" value="1"/>
</dbReference>
<dbReference type="Gene3D" id="2.10.109.10">
    <property type="entry name" value="Umud Fragment, subunit A"/>
    <property type="match status" value="1"/>
</dbReference>
<dbReference type="Pfam" id="PF00717">
    <property type="entry name" value="Peptidase_S24"/>
    <property type="match status" value="1"/>
</dbReference>
<dbReference type="GO" id="GO:0003677">
    <property type="term" value="F:DNA binding"/>
    <property type="evidence" value="ECO:0007669"/>
    <property type="project" value="UniProtKB-KW"/>
</dbReference>
<dbReference type="PANTHER" id="PTHR46797">
    <property type="entry name" value="HTH-TYPE TRANSCRIPTIONAL REGULATOR"/>
    <property type="match status" value="1"/>
</dbReference>
<dbReference type="Proteomes" id="UP000298735">
    <property type="component" value="Chromosome Circular"/>
</dbReference>
<dbReference type="InterPro" id="IPR036286">
    <property type="entry name" value="LexA/Signal_pep-like_sf"/>
</dbReference>
<dbReference type="InterPro" id="IPR050807">
    <property type="entry name" value="TransReg_Diox_bact_type"/>
</dbReference>
<dbReference type="SUPFAM" id="SSF51306">
    <property type="entry name" value="LexA/Signal peptidase"/>
    <property type="match status" value="1"/>
</dbReference>
<name>A0A4Z1RC49_9HYPH</name>
<dbReference type="PANTHER" id="PTHR46797:SF1">
    <property type="entry name" value="METHYLPHOSPHONATE SYNTHASE"/>
    <property type="match status" value="1"/>
</dbReference>
<dbReference type="InterPro" id="IPR010982">
    <property type="entry name" value="Lambda_DNA-bd_dom_sf"/>
</dbReference>
<dbReference type="GO" id="GO:0005829">
    <property type="term" value="C:cytosol"/>
    <property type="evidence" value="ECO:0007669"/>
    <property type="project" value="TreeGrafter"/>
</dbReference>
<gene>
    <name evidence="2" type="ORF">CFBP5507_04290</name>
</gene>
<dbReference type="Gene3D" id="1.10.260.40">
    <property type="entry name" value="lambda repressor-like DNA-binding domains"/>
    <property type="match status" value="1"/>
</dbReference>
<dbReference type="EMBL" id="CP109968">
    <property type="protein sequence ID" value="UYZ08233.1"/>
    <property type="molecule type" value="Genomic_DNA"/>
</dbReference>
<accession>A0A4Z1RC49</accession>
<dbReference type="RefSeq" id="WP_137410130.1">
    <property type="nucleotide sequence ID" value="NZ_CP109968.1"/>
</dbReference>
<reference evidence="2" key="1">
    <citation type="submission" date="2022-10" db="EMBL/GenBank/DDBJ databases">
        <title>Complete genome sequence of Agrobacterium salinitolerans CFBP5507.</title>
        <authorList>
            <person name="Tchabashvili S."/>
            <person name="Yen H.-C."/>
            <person name="Haryono M."/>
            <person name="Lin Y.-C."/>
            <person name="Lai E.-M."/>
            <person name="Kuo C.-H."/>
        </authorList>
    </citation>
    <scope>NUCLEOTIDE SEQUENCE</scope>
    <source>
        <strain evidence="2">CFBP5507</strain>
    </source>
</reference>
<dbReference type="PROSITE" id="PS50943">
    <property type="entry name" value="HTH_CROC1"/>
    <property type="match status" value="1"/>
</dbReference>
<dbReference type="SUPFAM" id="SSF47413">
    <property type="entry name" value="lambda repressor-like DNA-binding domains"/>
    <property type="match status" value="1"/>
</dbReference>
<evidence type="ECO:0000256" key="1">
    <source>
        <dbReference type="ARBA" id="ARBA00023125"/>
    </source>
</evidence>
<dbReference type="OrthoDB" id="7363968at2"/>
<dbReference type="AlphaFoldDB" id="A0A4Z1RC49"/>
<dbReference type="InterPro" id="IPR015927">
    <property type="entry name" value="Peptidase_S24_S26A/B/C"/>
</dbReference>
<dbReference type="SMART" id="SM00530">
    <property type="entry name" value="HTH_XRE"/>
    <property type="match status" value="1"/>
</dbReference>